<evidence type="ECO:0000256" key="2">
    <source>
        <dbReference type="ARBA" id="ARBA00023015"/>
    </source>
</evidence>
<evidence type="ECO:0000313" key="6">
    <source>
        <dbReference type="EMBL" id="MDX8540857.1"/>
    </source>
</evidence>
<dbReference type="Gene3D" id="3.40.190.10">
    <property type="entry name" value="Periplasmic binding protein-like II"/>
    <property type="match status" value="2"/>
</dbReference>
<reference evidence="6 7" key="1">
    <citation type="submission" date="2023-08" db="EMBL/GenBank/DDBJ databases">
        <title>Implementing the SeqCode for naming new Mesorhizobium species isolated from Vachellia karroo root nodules.</title>
        <authorList>
            <person name="Van Lill M."/>
        </authorList>
    </citation>
    <scope>NUCLEOTIDE SEQUENCE [LARGE SCALE GENOMIC DNA]</scope>
    <source>
        <strain evidence="6 7">VK4B</strain>
    </source>
</reference>
<evidence type="ECO:0000256" key="1">
    <source>
        <dbReference type="ARBA" id="ARBA00009437"/>
    </source>
</evidence>
<dbReference type="InterPro" id="IPR000847">
    <property type="entry name" value="LysR_HTH_N"/>
</dbReference>
<keyword evidence="4" id="KW-0804">Transcription</keyword>
<sequence>MRLLSQVNLNSLKIVESAARHGNFTRAGEEQFITASAVSQRVKSLEDQLRFKIFQRGGNAVSLTPEGETYVSRVREALERIVAASMEATGQSQAHVLKISVLPTFAARWLFPRLPLFQRQYPDIEMRVSTSYATHEFATSEYDLEIRYGDGSFPGLQADLLFKEDLTPVCSRKLFHEILGDKPLSKVTPDDLRHFTLLHSDTCTQNWQSWLGFAGASFVLGETKSIYFDSCMMSYEAANAGMGFAVANRAYMASDIRAERLVAPFAVHHPNTAGWYFVSPDTQHAARKVVLFKQWVMAEAAMTQRQLDQEIEGVPVKRVAAMA</sequence>
<dbReference type="SUPFAM" id="SSF46785">
    <property type="entry name" value="Winged helix' DNA-binding domain"/>
    <property type="match status" value="1"/>
</dbReference>
<dbReference type="Gene3D" id="1.10.10.10">
    <property type="entry name" value="Winged helix-like DNA-binding domain superfamily/Winged helix DNA-binding domain"/>
    <property type="match status" value="1"/>
</dbReference>
<accession>A0ABU5AUH2</accession>
<protein>
    <submittedName>
        <fullName evidence="6">LysR substrate-binding domain-containing protein</fullName>
    </submittedName>
</protein>
<gene>
    <name evidence="6" type="ORF">RFM23_24885</name>
</gene>
<dbReference type="PROSITE" id="PS50931">
    <property type="entry name" value="HTH_LYSR"/>
    <property type="match status" value="1"/>
</dbReference>
<organism evidence="6 7">
    <name type="scientific">Mesorhizobium abyssinicae</name>
    <dbReference type="NCBI Taxonomy" id="1209958"/>
    <lineage>
        <taxon>Bacteria</taxon>
        <taxon>Pseudomonadati</taxon>
        <taxon>Pseudomonadota</taxon>
        <taxon>Alphaproteobacteria</taxon>
        <taxon>Hyphomicrobiales</taxon>
        <taxon>Phyllobacteriaceae</taxon>
        <taxon>Mesorhizobium</taxon>
    </lineage>
</organism>
<dbReference type="InterPro" id="IPR036388">
    <property type="entry name" value="WH-like_DNA-bd_sf"/>
</dbReference>
<evidence type="ECO:0000256" key="3">
    <source>
        <dbReference type="ARBA" id="ARBA00023125"/>
    </source>
</evidence>
<keyword evidence="3" id="KW-0238">DNA-binding</keyword>
<keyword evidence="7" id="KW-1185">Reference proteome</keyword>
<name>A0ABU5AUH2_9HYPH</name>
<comment type="similarity">
    <text evidence="1">Belongs to the LysR transcriptional regulatory family.</text>
</comment>
<evidence type="ECO:0000259" key="5">
    <source>
        <dbReference type="PROSITE" id="PS50931"/>
    </source>
</evidence>
<dbReference type="SUPFAM" id="SSF53850">
    <property type="entry name" value="Periplasmic binding protein-like II"/>
    <property type="match status" value="1"/>
</dbReference>
<dbReference type="Pfam" id="PF00126">
    <property type="entry name" value="HTH_1"/>
    <property type="match status" value="1"/>
</dbReference>
<dbReference type="InterPro" id="IPR005119">
    <property type="entry name" value="LysR_subst-bd"/>
</dbReference>
<evidence type="ECO:0000256" key="4">
    <source>
        <dbReference type="ARBA" id="ARBA00023163"/>
    </source>
</evidence>
<dbReference type="EMBL" id="JAVIIP010000016">
    <property type="protein sequence ID" value="MDX8540857.1"/>
    <property type="molecule type" value="Genomic_DNA"/>
</dbReference>
<dbReference type="InterPro" id="IPR036390">
    <property type="entry name" value="WH_DNA-bd_sf"/>
</dbReference>
<dbReference type="CDD" id="cd08432">
    <property type="entry name" value="PBP2_GcdR_TrpI_HvrB_AmpR_like"/>
    <property type="match status" value="1"/>
</dbReference>
<dbReference type="Pfam" id="PF03466">
    <property type="entry name" value="LysR_substrate"/>
    <property type="match status" value="1"/>
</dbReference>
<keyword evidence="2" id="KW-0805">Transcription regulation</keyword>
<evidence type="ECO:0000313" key="7">
    <source>
        <dbReference type="Proteomes" id="UP001276564"/>
    </source>
</evidence>
<feature type="domain" description="HTH lysR-type" evidence="5">
    <location>
        <begin position="7"/>
        <end position="64"/>
    </location>
</feature>
<dbReference type="RefSeq" id="WP_127283662.1">
    <property type="nucleotide sequence ID" value="NZ_JARAKC010000002.1"/>
</dbReference>
<dbReference type="Proteomes" id="UP001276564">
    <property type="component" value="Unassembled WGS sequence"/>
</dbReference>
<proteinExistence type="inferred from homology"/>
<dbReference type="PANTHER" id="PTHR30537:SF74">
    <property type="entry name" value="HTH-TYPE TRANSCRIPTIONAL REGULATOR TRPI"/>
    <property type="match status" value="1"/>
</dbReference>
<comment type="caution">
    <text evidence="6">The sequence shown here is derived from an EMBL/GenBank/DDBJ whole genome shotgun (WGS) entry which is preliminary data.</text>
</comment>
<dbReference type="InterPro" id="IPR058163">
    <property type="entry name" value="LysR-type_TF_proteobact-type"/>
</dbReference>
<dbReference type="PANTHER" id="PTHR30537">
    <property type="entry name" value="HTH-TYPE TRANSCRIPTIONAL REGULATOR"/>
    <property type="match status" value="1"/>
</dbReference>